<feature type="compositionally biased region" description="Low complexity" evidence="1">
    <location>
        <begin position="16"/>
        <end position="38"/>
    </location>
</feature>
<reference evidence="3 4" key="1">
    <citation type="submission" date="2016-05" db="EMBL/GenBank/DDBJ databases">
        <title>Comparative genomics of biotechnologically important yeasts.</title>
        <authorList>
            <consortium name="DOE Joint Genome Institute"/>
            <person name="Riley R."/>
            <person name="Haridas S."/>
            <person name="Wolfe K.H."/>
            <person name="Lopes M.R."/>
            <person name="Hittinger C.T."/>
            <person name="Goker M."/>
            <person name="Salamov A."/>
            <person name="Wisecaver J."/>
            <person name="Long T.M."/>
            <person name="Aerts A.L."/>
            <person name="Barry K."/>
            <person name="Choi C."/>
            <person name="Clum A."/>
            <person name="Coughlan A.Y."/>
            <person name="Deshpande S."/>
            <person name="Douglass A.P."/>
            <person name="Hanson S.J."/>
            <person name="Klenk H.-P."/>
            <person name="LaButti K."/>
            <person name="Lapidus A."/>
            <person name="Lindquist E."/>
            <person name="Lipzen A."/>
            <person name="Meier-kolthoff J.P."/>
            <person name="Ohm R.A."/>
            <person name="Otillar R.P."/>
            <person name="Pangilinan J."/>
            <person name="Peng Y."/>
            <person name="Rokas A."/>
            <person name="Rosa C.A."/>
            <person name="Scheuner C."/>
            <person name="Sibirny A.A."/>
            <person name="Slot J.C."/>
            <person name="Stielow J.B."/>
            <person name="Sun H."/>
            <person name="Kurtzman C.P."/>
            <person name="Blackwell M."/>
            <person name="Grigoriev I.V."/>
            <person name="Jeffries T.W."/>
        </authorList>
    </citation>
    <scope>NUCLEOTIDE SEQUENCE [LARGE SCALE GENOMIC DNA]</scope>
    <source>
        <strain evidence="3 4">NRRL YB-4993</strain>
    </source>
</reference>
<dbReference type="EMBL" id="LXTC01000002">
    <property type="protein sequence ID" value="OBA22458.1"/>
    <property type="molecule type" value="Genomic_DNA"/>
</dbReference>
<dbReference type="AlphaFoldDB" id="A0A1A0HEX2"/>
<keyword evidence="4" id="KW-1185">Reference proteome</keyword>
<name>A0A1A0HEX2_9ASCO</name>
<evidence type="ECO:0000313" key="3">
    <source>
        <dbReference type="EMBL" id="OBA22458.1"/>
    </source>
</evidence>
<protein>
    <submittedName>
        <fullName evidence="3">Uncharacterized protein</fullName>
    </submittedName>
</protein>
<evidence type="ECO:0000313" key="4">
    <source>
        <dbReference type="Proteomes" id="UP000092555"/>
    </source>
</evidence>
<dbReference type="RefSeq" id="XP_018712954.1">
    <property type="nucleotide sequence ID" value="XM_018854593.1"/>
</dbReference>
<gene>
    <name evidence="3" type="ORF">METBIDRAFT_153691</name>
</gene>
<accession>A0A1A0HEX2</accession>
<comment type="caution">
    <text evidence="3">The sequence shown here is derived from an EMBL/GenBank/DDBJ whole genome shotgun (WGS) entry which is preliminary data.</text>
</comment>
<dbReference type="Proteomes" id="UP000092555">
    <property type="component" value="Unassembled WGS sequence"/>
</dbReference>
<evidence type="ECO:0000256" key="1">
    <source>
        <dbReference type="SAM" id="MobiDB-lite"/>
    </source>
</evidence>
<keyword evidence="2" id="KW-0732">Signal</keyword>
<evidence type="ECO:0000256" key="2">
    <source>
        <dbReference type="SAM" id="SignalP"/>
    </source>
</evidence>
<feature type="signal peptide" evidence="2">
    <location>
        <begin position="1"/>
        <end position="17"/>
    </location>
</feature>
<feature type="region of interest" description="Disordered" evidence="1">
    <location>
        <begin position="68"/>
        <end position="135"/>
    </location>
</feature>
<proteinExistence type="predicted"/>
<organism evidence="3 4">
    <name type="scientific">Metschnikowia bicuspidata var. bicuspidata NRRL YB-4993</name>
    <dbReference type="NCBI Taxonomy" id="869754"/>
    <lineage>
        <taxon>Eukaryota</taxon>
        <taxon>Fungi</taxon>
        <taxon>Dikarya</taxon>
        <taxon>Ascomycota</taxon>
        <taxon>Saccharomycotina</taxon>
        <taxon>Pichiomycetes</taxon>
        <taxon>Metschnikowiaceae</taxon>
        <taxon>Metschnikowia</taxon>
    </lineage>
</organism>
<feature type="region of interest" description="Disordered" evidence="1">
    <location>
        <begin position="16"/>
        <end position="48"/>
    </location>
</feature>
<feature type="compositionally biased region" description="Basic and acidic residues" evidence="1">
    <location>
        <begin position="39"/>
        <end position="48"/>
    </location>
</feature>
<dbReference type="GeneID" id="30027569"/>
<sequence>MQLRWAIMALAAGSVTAHGSHPSESSSILSTTSTFLTHDNPEDHSEDHPEDYYNTWYYVSILGTSFFPGQHDQHDQHDQHHHESDGNHHSEYHSLWKSPGSPINPSSTSDIPQIQNSRSRNFRGLSTMSSTSQRDMETTGCVSASHTLAKSDSVFATTAFSSSTDSRNGGDFNWAKLNVKAYRAVFIVGLSILI</sequence>
<feature type="compositionally biased region" description="Polar residues" evidence="1">
    <location>
        <begin position="101"/>
        <end position="133"/>
    </location>
</feature>
<feature type="compositionally biased region" description="Basic and acidic residues" evidence="1">
    <location>
        <begin position="71"/>
        <end position="94"/>
    </location>
</feature>
<feature type="chain" id="PRO_5008291816" evidence="2">
    <location>
        <begin position="18"/>
        <end position="194"/>
    </location>
</feature>